<evidence type="ECO:0000313" key="7">
    <source>
        <dbReference type="Proteomes" id="UP000295063"/>
    </source>
</evidence>
<dbReference type="Gene3D" id="3.30.360.90">
    <property type="match status" value="1"/>
</dbReference>
<dbReference type="Gene3D" id="3.30.1370.220">
    <property type="match status" value="1"/>
</dbReference>
<evidence type="ECO:0000259" key="5">
    <source>
        <dbReference type="Pfam" id="PF22671"/>
    </source>
</evidence>
<dbReference type="Pfam" id="PF04984">
    <property type="entry name" value="Phage_sheath_1"/>
    <property type="match status" value="1"/>
</dbReference>
<dbReference type="InterPro" id="IPR035089">
    <property type="entry name" value="Phage_sheath_subtilisin"/>
</dbReference>
<reference evidence="6 7" key="1">
    <citation type="submission" date="2019-03" db="EMBL/GenBank/DDBJ databases">
        <title>Genomic Encyclopedia of Type Strains, Phase IV (KMG-IV): sequencing the most valuable type-strain genomes for metagenomic binning, comparative biology and taxonomic classification.</title>
        <authorList>
            <person name="Goeker M."/>
        </authorList>
    </citation>
    <scope>NUCLEOTIDE SEQUENCE [LARGE SCALE GENOMIC DNA]</scope>
    <source>
        <strain evidence="6 7">DSM 15969</strain>
    </source>
</reference>
<evidence type="ECO:0000256" key="1">
    <source>
        <dbReference type="ARBA" id="ARBA00008005"/>
    </source>
</evidence>
<dbReference type="InterPro" id="IPR054564">
    <property type="entry name" value="Gp18_domIII_N"/>
</dbReference>
<dbReference type="EMBL" id="SLUI01000011">
    <property type="protein sequence ID" value="TCL35647.1"/>
    <property type="molecule type" value="Genomic_DNA"/>
</dbReference>
<feature type="domain" description="Phage tail sheath protein-like beta-sandwich" evidence="3">
    <location>
        <begin position="103"/>
        <end position="182"/>
    </location>
</feature>
<dbReference type="RefSeq" id="WP_132082387.1">
    <property type="nucleotide sequence ID" value="NZ_SLUI01000011.1"/>
</dbReference>
<feature type="domain" description="Tail sheath protein subtilisin-like" evidence="2">
    <location>
        <begin position="184"/>
        <end position="328"/>
    </location>
</feature>
<dbReference type="Proteomes" id="UP000295063">
    <property type="component" value="Unassembled WGS sequence"/>
</dbReference>
<keyword evidence="7" id="KW-1185">Reference proteome</keyword>
<comment type="caution">
    <text evidence="6">The sequence shown here is derived from an EMBL/GenBank/DDBJ whole genome shotgun (WGS) entry which is preliminary data.</text>
</comment>
<dbReference type="Pfam" id="PF17482">
    <property type="entry name" value="Phage_sheath_1C"/>
    <property type="match status" value="1"/>
</dbReference>
<accession>A0A4V2Q8C3</accession>
<dbReference type="Pfam" id="PF17481">
    <property type="entry name" value="Phage_sheath_domII"/>
    <property type="match status" value="1"/>
</dbReference>
<feature type="domain" description="Tail sheath protein Gp18-like" evidence="5">
    <location>
        <begin position="35"/>
        <end position="82"/>
    </location>
</feature>
<proteinExistence type="inferred from homology"/>
<dbReference type="Gene3D" id="2.60.40.4290">
    <property type="match status" value="1"/>
</dbReference>
<dbReference type="AlphaFoldDB" id="A0A4V2Q8C3"/>
<dbReference type="InterPro" id="IPR035326">
    <property type="entry name" value="Beta_sandwich_Seath"/>
</dbReference>
<dbReference type="Pfam" id="PF22671">
    <property type="entry name" value="Gp18_domIII_N"/>
    <property type="match status" value="1"/>
</dbReference>
<comment type="similarity">
    <text evidence="1">Belongs to the myoviridae tail sheath protein family.</text>
</comment>
<organism evidence="6 7">
    <name type="scientific">Anaerospora hongkongensis</name>
    <dbReference type="NCBI Taxonomy" id="244830"/>
    <lineage>
        <taxon>Bacteria</taxon>
        <taxon>Bacillati</taxon>
        <taxon>Bacillota</taxon>
        <taxon>Negativicutes</taxon>
        <taxon>Selenomonadales</taxon>
        <taxon>Sporomusaceae</taxon>
        <taxon>Anaerospora</taxon>
    </lineage>
</organism>
<dbReference type="Gene3D" id="3.40.50.11790">
    <property type="match status" value="1"/>
</dbReference>
<evidence type="ECO:0000259" key="3">
    <source>
        <dbReference type="Pfam" id="PF17481"/>
    </source>
</evidence>
<dbReference type="Gene3D" id="3.30.1490.360">
    <property type="match status" value="1"/>
</dbReference>
<feature type="domain" description="Tail sheath protein C-terminal" evidence="4">
    <location>
        <begin position="335"/>
        <end position="435"/>
    </location>
</feature>
<evidence type="ECO:0000259" key="2">
    <source>
        <dbReference type="Pfam" id="PF04984"/>
    </source>
</evidence>
<protein>
    <submittedName>
        <fullName evidence="6">Tail sheath protein</fullName>
    </submittedName>
</protein>
<evidence type="ECO:0000259" key="4">
    <source>
        <dbReference type="Pfam" id="PF17482"/>
    </source>
</evidence>
<name>A0A4V2Q8C3_9FIRM</name>
<gene>
    <name evidence="6" type="ORF">EV210_111113</name>
</gene>
<dbReference type="InterPro" id="IPR020287">
    <property type="entry name" value="Tail_sheath_C"/>
</dbReference>
<dbReference type="OrthoDB" id="89060at2"/>
<evidence type="ECO:0000313" key="6">
    <source>
        <dbReference type="EMBL" id="TCL35647.1"/>
    </source>
</evidence>
<sequence length="436" mass="47470">MALGGGTFLVQNKTLPGSYINFISLVRASATLSDRGYGALAIELDWGPEGEVFTVENADFQADSQKIFGYDYTSDKLKGLRDLFLNLRTGYFYRLNNSPAKASNAFATAKYGGIRGNDLKTVIAVNIDDESKFDVSTFLGTNLVDLQTVTAAAGLTANDYVTFKPGATLAVSAGTPFTGGTNGAAITGTQYQTALDKFEAYKFNTLGCLSTEETIKSLYVAYTKRMRDDVGAKFQTVIYDKAADYEGVISIKNQTLDSGALASSAVYWVTGASASCAVNRSNTNKNYDGEFTFFVDYKQSALEAAMKAGSFMFHKVGDEVHVLDDINSFVSVTPEKNIDFNSNQTIRVLDQIANDIAVLFNTQYLGKVQNNAAGRISFWNDLVKYHQELEGIQAIEEFSPDDVVVAKGNDKKSVTVTDPVQPVNCMTKLYMTVIVK</sequence>